<accession>A0A511YX47</accession>
<protein>
    <submittedName>
        <fullName evidence="2">Uncharacterized protein</fullName>
    </submittedName>
</protein>
<comment type="caution">
    <text evidence="2">The sequence shown here is derived from an EMBL/GenBank/DDBJ whole genome shotgun (WGS) entry which is preliminary data.</text>
</comment>
<proteinExistence type="predicted"/>
<sequence length="193" mass="20500">MIPVFGTPDPIRVIVEQGGSSTWADWGPLVGVVVGAVLGAVGQIVAGRLQRSHDAERENIAVRRALYGQILRALDGLLREAGEAALAAEGKVDPGGAINRFVDAANALVRLLAETGVSGSLEVYEEIRSLLDGLAPTGLKPGDAEAWRQQHRRINQSRALLMALMRLDLKTPGDVPTANSRRNVEAGRGADQQ</sequence>
<dbReference type="RefSeq" id="WP_034247184.1">
    <property type="nucleotide sequence ID" value="NZ_BJYK01000004.1"/>
</dbReference>
<feature type="region of interest" description="Disordered" evidence="1">
    <location>
        <begin position="172"/>
        <end position="193"/>
    </location>
</feature>
<name>A0A511YX47_9CELL</name>
<dbReference type="EMBL" id="BJYK01000004">
    <property type="protein sequence ID" value="GEN79784.1"/>
    <property type="molecule type" value="Genomic_DNA"/>
</dbReference>
<gene>
    <name evidence="2" type="ORF">AFE02nite_15180</name>
</gene>
<organism evidence="2 3">
    <name type="scientific">Actinotalea fermentans</name>
    <dbReference type="NCBI Taxonomy" id="43671"/>
    <lineage>
        <taxon>Bacteria</taxon>
        <taxon>Bacillati</taxon>
        <taxon>Actinomycetota</taxon>
        <taxon>Actinomycetes</taxon>
        <taxon>Micrococcales</taxon>
        <taxon>Cellulomonadaceae</taxon>
        <taxon>Actinotalea</taxon>
    </lineage>
</organism>
<evidence type="ECO:0000313" key="3">
    <source>
        <dbReference type="Proteomes" id="UP000321484"/>
    </source>
</evidence>
<evidence type="ECO:0000313" key="2">
    <source>
        <dbReference type="EMBL" id="GEN79784.1"/>
    </source>
</evidence>
<dbReference type="Proteomes" id="UP000321484">
    <property type="component" value="Unassembled WGS sequence"/>
</dbReference>
<reference evidence="2 3" key="1">
    <citation type="submission" date="2019-07" db="EMBL/GenBank/DDBJ databases">
        <title>Whole genome shotgun sequence of Actinotalea fermentans NBRC 105374.</title>
        <authorList>
            <person name="Hosoyama A."/>
            <person name="Uohara A."/>
            <person name="Ohji S."/>
            <person name="Ichikawa N."/>
        </authorList>
    </citation>
    <scope>NUCLEOTIDE SEQUENCE [LARGE SCALE GENOMIC DNA]</scope>
    <source>
        <strain evidence="2 3">NBRC 105374</strain>
    </source>
</reference>
<keyword evidence="3" id="KW-1185">Reference proteome</keyword>
<evidence type="ECO:0000256" key="1">
    <source>
        <dbReference type="SAM" id="MobiDB-lite"/>
    </source>
</evidence>
<dbReference type="AlphaFoldDB" id="A0A511YX47"/>